<dbReference type="EMBL" id="CP002056">
    <property type="protein sequence ID" value="ADI30841.1"/>
    <property type="molecule type" value="Genomic_DNA"/>
</dbReference>
<keyword evidence="1" id="KW-0175">Coiled coil</keyword>
<dbReference type="OrthoDB" id="8538717at2"/>
<sequence length="74" mass="9006">MREPDKEYLERAANLSVEDSERLLSRMRTKLVRRIDDKKLSTIEAIAIQLEREDEELEEWRENRVKLNEKFKDT</sequence>
<name>D7DMR4_METV0</name>
<evidence type="ECO:0000313" key="3">
    <source>
        <dbReference type="Proteomes" id="UP000000383"/>
    </source>
</evidence>
<evidence type="ECO:0000313" key="2">
    <source>
        <dbReference type="EMBL" id="ADI30841.1"/>
    </source>
</evidence>
<gene>
    <name evidence="2" type="ordered locus">M301_2480</name>
</gene>
<reference evidence="2 3" key="2">
    <citation type="journal article" date="2011" name="J. Bacteriol.">
        <title>Genomes of three methylotrophs from a single niche uncover genetic and metabolic divergence of Methylophilaceae.</title>
        <authorList>
            <person name="Lapidus A."/>
            <person name="Clum A."/>
            <person name="Labutti K."/>
            <person name="Kaluzhnaya M.G."/>
            <person name="Lim S."/>
            <person name="Beck D.A."/>
            <person name="Glavina Del Rio T."/>
            <person name="Nolan M."/>
            <person name="Mavromatis K."/>
            <person name="Huntemann M."/>
            <person name="Lucas S."/>
            <person name="Lidstrom M.E."/>
            <person name="Ivanova N."/>
            <person name="Chistoserdova L."/>
        </authorList>
    </citation>
    <scope>NUCLEOTIDE SEQUENCE [LARGE SCALE GENOMIC DNA]</scope>
    <source>
        <strain evidence="2 3">301</strain>
    </source>
</reference>
<dbReference type="AlphaFoldDB" id="D7DMR4"/>
<dbReference type="RefSeq" id="WP_013149149.1">
    <property type="nucleotide sequence ID" value="NC_014207.1"/>
</dbReference>
<organism evidence="2 3">
    <name type="scientific">Methylotenera versatilis (strain 301)</name>
    <dbReference type="NCBI Taxonomy" id="666681"/>
    <lineage>
        <taxon>Bacteria</taxon>
        <taxon>Pseudomonadati</taxon>
        <taxon>Pseudomonadota</taxon>
        <taxon>Betaproteobacteria</taxon>
        <taxon>Nitrosomonadales</taxon>
        <taxon>Methylophilaceae</taxon>
        <taxon>Methylotenera</taxon>
    </lineage>
</organism>
<feature type="coiled-coil region" evidence="1">
    <location>
        <begin position="43"/>
        <end position="70"/>
    </location>
</feature>
<keyword evidence="3" id="KW-1185">Reference proteome</keyword>
<dbReference type="eggNOG" id="ENOG5030XQY">
    <property type="taxonomic scope" value="Bacteria"/>
</dbReference>
<reference evidence="3" key="1">
    <citation type="submission" date="2010-05" db="EMBL/GenBank/DDBJ databases">
        <title>Complete sequence of Methylotenera sp. 301.</title>
        <authorList>
            <person name="Lucas S."/>
            <person name="Copeland A."/>
            <person name="Lapidus A."/>
            <person name="Cheng J.-F."/>
            <person name="Bruce D."/>
            <person name="Goodwin L."/>
            <person name="Pitluck S."/>
            <person name="Clum A."/>
            <person name="Land M."/>
            <person name="Hauser L."/>
            <person name="Kyrpides N."/>
            <person name="Ivanova N."/>
            <person name="Chistoservova L."/>
            <person name="Kalyuzhnaya M."/>
            <person name="Woyke T."/>
        </authorList>
    </citation>
    <scope>NUCLEOTIDE SEQUENCE [LARGE SCALE GENOMIC DNA]</scope>
    <source>
        <strain evidence="3">301</strain>
    </source>
</reference>
<accession>D7DMR4</accession>
<proteinExistence type="predicted"/>
<protein>
    <submittedName>
        <fullName evidence="2">Uncharacterized protein</fullName>
    </submittedName>
</protein>
<dbReference type="HOGENOM" id="CLU_2683693_0_0_4"/>
<dbReference type="Proteomes" id="UP000000383">
    <property type="component" value="Chromosome"/>
</dbReference>
<evidence type="ECO:0000256" key="1">
    <source>
        <dbReference type="SAM" id="Coils"/>
    </source>
</evidence>
<dbReference type="KEGG" id="meh:M301_2480"/>
<dbReference type="STRING" id="666681.M301_2480"/>